<keyword evidence="3" id="KW-1185">Reference proteome</keyword>
<dbReference type="Gene3D" id="1.50.10.100">
    <property type="entry name" value="Chondroitin AC/alginate lyase"/>
    <property type="match status" value="1"/>
</dbReference>
<dbReference type="InterPro" id="IPR008929">
    <property type="entry name" value="Chondroitin_lyas"/>
</dbReference>
<dbReference type="EMBL" id="MCGR01000087">
    <property type="protein sequence ID" value="ORY56177.1"/>
    <property type="molecule type" value="Genomic_DNA"/>
</dbReference>
<sequence length="1337" mass="145568">MAHAIKPSVDLEGGESAPIARRPSTLASRPTRASIITEGAAAASPASPTISISPTYSRPSPWLEASAGSENHFTTLPPSPPTRPIAFPSTAARYLGGAEADYPTPPASVPGSAKAGSGFSMGLHGVTVVVDDGRADSRQSSSSEGEEGYNDGGNSSSDSTRVKRRPSFILTTAPAQDEPQGLAINLDMSGSLPSPRLGGRRSYPTDPSSTTPINSPAFPSAPYLSTSPVSSPTLSSFPSFLSSNSPTLGSVSSVMERAPSSPRLSTLTDPFGRLATATSGLVRRASTTSLNTDLPTSIVRSPSPSGRVPPSPTLSTPSLSPNLAGGEWIGRRSSVASQAREKEKEKEREMQEREAKKKAASYHNRMFSWAERPGDVVKGRSKSGLSKKRQLFLAAVVVVGLVCLVALRSSGSEERRMRVRHAATAASRPTTTVGSRLRRPRGGGGASFIHPDVVERPKAVSASLIGAPWRWLRRFVVAEDYATTTRQYPSGDARARSVKQHDKPIQRKSIFSIAPHVAYTEHQALPPPPVHSDAPERDTLVLYRILGNDLPPRHSPGQTLRNLRFLLQYESDFSILPPLGPHHVHHAHAYGSGSGSKTAHSALGGLRVDKYFVLNRIAEPEMVSAIIGLLHLYSVPNSRILIIPFDWNEYQRREFRWDGGVDATPGWGIGSGPYAGEGLEQPWAPPAPGDVVDGQVVTAEESQNARKRHEERRTLARLRALDFTYHEKNLYAMNNNGGRNFALHHGRSLPNARWILPLDGNSFFTPAAMYSIVRTLSITGEGPSASRYLIIPMARLLNNDDVRRNNSIALVPKDAAHEGGSAIDDAEANHRPAAAPDTPEEPQIGFRYDSTESFQEAMRYGRRSKLEMLWRLGAIPYSRALDRRTLPWEFADRHHITADTWGSIPGAPGTHSNSVIHHSHEHSDFQPWVEANPARGPLAFAKAGWVYRLFSGHKSQEQHSTQAITLRNVNRIKGIIAFLERLDDRIARGTEGCLSDSEPSTHCGFSAERLWNFEHNAVERLRQKYRIGRRDALEKVDLFEKLIRPAFDSINAMHGDASKIVAVDAQKAATDATLLAMAGYITGNSTYSSVASHFIGTRFVKQTPLFYRQNDQREQLRKYSNGAADQQLGTIAESIVAENGNAYVFPPAPAEPGQAPTWNAETGARVSRTDIPQLPFDPLTFDPSFLLDAIRLLSHSNAPAHDLSSHSSRKAITPMFISHLSYLLYAPSAVAICRHPDSPQAGAAYDAKVASLAAFLDDARLLGRVANRARLRLPSMLRTHEGLMDSSEDVREVHWRLVQGLANVRLRPYSLVVDSIGDGRYMGSAHGMETPLDVLGI</sequence>
<accession>A0A1Y2DAF6</accession>
<feature type="region of interest" description="Disordered" evidence="1">
    <location>
        <begin position="131"/>
        <end position="229"/>
    </location>
</feature>
<feature type="region of interest" description="Disordered" evidence="1">
    <location>
        <begin position="1"/>
        <end position="82"/>
    </location>
</feature>
<organism evidence="2 3">
    <name type="scientific">Leucosporidium creatinivorum</name>
    <dbReference type="NCBI Taxonomy" id="106004"/>
    <lineage>
        <taxon>Eukaryota</taxon>
        <taxon>Fungi</taxon>
        <taxon>Dikarya</taxon>
        <taxon>Basidiomycota</taxon>
        <taxon>Pucciniomycotina</taxon>
        <taxon>Microbotryomycetes</taxon>
        <taxon>Leucosporidiales</taxon>
        <taxon>Leucosporidium</taxon>
    </lineage>
</organism>
<feature type="region of interest" description="Disordered" evidence="1">
    <location>
        <begin position="418"/>
        <end position="444"/>
    </location>
</feature>
<proteinExistence type="predicted"/>
<feature type="compositionally biased region" description="Low complexity" evidence="1">
    <location>
        <begin position="297"/>
        <end position="306"/>
    </location>
</feature>
<feature type="compositionally biased region" description="Polar residues" evidence="1">
    <location>
        <begin position="205"/>
        <end position="214"/>
    </location>
</feature>
<comment type="caution">
    <text evidence="2">The sequence shown here is derived from an EMBL/GenBank/DDBJ whole genome shotgun (WGS) entry which is preliminary data.</text>
</comment>
<dbReference type="OrthoDB" id="63533at2759"/>
<evidence type="ECO:0000256" key="1">
    <source>
        <dbReference type="SAM" id="MobiDB-lite"/>
    </source>
</evidence>
<feature type="compositionally biased region" description="Polar residues" evidence="1">
    <location>
        <begin position="285"/>
        <end position="295"/>
    </location>
</feature>
<reference evidence="2 3" key="1">
    <citation type="submission" date="2016-07" db="EMBL/GenBank/DDBJ databases">
        <title>Pervasive Adenine N6-methylation of Active Genes in Fungi.</title>
        <authorList>
            <consortium name="DOE Joint Genome Institute"/>
            <person name="Mondo S.J."/>
            <person name="Dannebaum R.O."/>
            <person name="Kuo R.C."/>
            <person name="Labutti K."/>
            <person name="Haridas S."/>
            <person name="Kuo A."/>
            <person name="Salamov A."/>
            <person name="Ahrendt S.R."/>
            <person name="Lipzen A."/>
            <person name="Sullivan W."/>
            <person name="Andreopoulos W.B."/>
            <person name="Clum A."/>
            <person name="Lindquist E."/>
            <person name="Daum C."/>
            <person name="Ramamoorthy G.K."/>
            <person name="Gryganskyi A."/>
            <person name="Culley D."/>
            <person name="Magnuson J.K."/>
            <person name="James T.Y."/>
            <person name="O'Malley M.A."/>
            <person name="Stajich J.E."/>
            <person name="Spatafora J.W."/>
            <person name="Visel A."/>
            <person name="Grigoriev I.V."/>
        </authorList>
    </citation>
    <scope>NUCLEOTIDE SEQUENCE [LARGE SCALE GENOMIC DNA]</scope>
    <source>
        <strain evidence="2 3">62-1032</strain>
    </source>
</reference>
<feature type="region of interest" description="Disordered" evidence="1">
    <location>
        <begin position="245"/>
        <end position="270"/>
    </location>
</feature>
<name>A0A1Y2DAF6_9BASI</name>
<dbReference type="InParanoid" id="A0A1Y2DAF6"/>
<dbReference type="Proteomes" id="UP000193467">
    <property type="component" value="Unassembled WGS sequence"/>
</dbReference>
<feature type="compositionally biased region" description="Low complexity" evidence="1">
    <location>
        <begin position="40"/>
        <end position="61"/>
    </location>
</feature>
<protein>
    <submittedName>
        <fullName evidence="2">Uncharacterized protein</fullName>
    </submittedName>
</protein>
<evidence type="ECO:0000313" key="2">
    <source>
        <dbReference type="EMBL" id="ORY56177.1"/>
    </source>
</evidence>
<feature type="compositionally biased region" description="Basic and acidic residues" evidence="1">
    <location>
        <begin position="339"/>
        <end position="353"/>
    </location>
</feature>
<gene>
    <name evidence="2" type="ORF">BCR35DRAFT_284213</name>
</gene>
<feature type="region of interest" description="Disordered" evidence="1">
    <location>
        <begin position="285"/>
        <end position="353"/>
    </location>
</feature>
<evidence type="ECO:0000313" key="3">
    <source>
        <dbReference type="Proteomes" id="UP000193467"/>
    </source>
</evidence>